<reference evidence="1 2" key="1">
    <citation type="journal article" date="2024" name="BMC Genomics">
        <title>Genome assembly of redclaw crayfish (Cherax quadricarinatus) provides insights into its immune adaptation and hypoxia tolerance.</title>
        <authorList>
            <person name="Liu Z."/>
            <person name="Zheng J."/>
            <person name="Li H."/>
            <person name="Fang K."/>
            <person name="Wang S."/>
            <person name="He J."/>
            <person name="Zhou D."/>
            <person name="Weng S."/>
            <person name="Chi M."/>
            <person name="Gu Z."/>
            <person name="He J."/>
            <person name="Li F."/>
            <person name="Wang M."/>
        </authorList>
    </citation>
    <scope>NUCLEOTIDE SEQUENCE [LARGE SCALE GENOMIC DNA]</scope>
    <source>
        <strain evidence="1">ZL_2023a</strain>
    </source>
</reference>
<organism evidence="1 2">
    <name type="scientific">Cherax quadricarinatus</name>
    <name type="common">Australian red claw crayfish</name>
    <dbReference type="NCBI Taxonomy" id="27406"/>
    <lineage>
        <taxon>Eukaryota</taxon>
        <taxon>Metazoa</taxon>
        <taxon>Ecdysozoa</taxon>
        <taxon>Arthropoda</taxon>
        <taxon>Crustacea</taxon>
        <taxon>Multicrustacea</taxon>
        <taxon>Malacostraca</taxon>
        <taxon>Eumalacostraca</taxon>
        <taxon>Eucarida</taxon>
        <taxon>Decapoda</taxon>
        <taxon>Pleocyemata</taxon>
        <taxon>Astacidea</taxon>
        <taxon>Parastacoidea</taxon>
        <taxon>Parastacidae</taxon>
        <taxon>Cherax</taxon>
    </lineage>
</organism>
<keyword evidence="2" id="KW-1185">Reference proteome</keyword>
<evidence type="ECO:0000313" key="1">
    <source>
        <dbReference type="EMBL" id="KAK8743514.1"/>
    </source>
</evidence>
<sequence>MRCAVWLKILSKFVSETDEKSKIWICSDHFCSRDISLINSQPELTPSAIPNIQVYAKSGFESKDSRLSWGDDQLSFTSQAASLPKMNVETQNAPKPLEDCVQLLPESSKDHFRLTTSKWHPCNRSIIVHYRK</sequence>
<gene>
    <name evidence="1" type="ORF">OTU49_001117</name>
</gene>
<proteinExistence type="predicted"/>
<dbReference type="AlphaFoldDB" id="A0AAW0XST1"/>
<accession>A0AAW0XST1</accession>
<name>A0AAW0XST1_CHEQU</name>
<evidence type="ECO:0008006" key="3">
    <source>
        <dbReference type="Google" id="ProtNLM"/>
    </source>
</evidence>
<dbReference type="Proteomes" id="UP001445076">
    <property type="component" value="Unassembled WGS sequence"/>
</dbReference>
<comment type="caution">
    <text evidence="1">The sequence shown here is derived from an EMBL/GenBank/DDBJ whole genome shotgun (WGS) entry which is preliminary data.</text>
</comment>
<evidence type="ECO:0000313" key="2">
    <source>
        <dbReference type="Proteomes" id="UP001445076"/>
    </source>
</evidence>
<protein>
    <recommendedName>
        <fullName evidence="3">THAP-type domain-containing protein</fullName>
    </recommendedName>
</protein>
<dbReference type="EMBL" id="JARKIK010000024">
    <property type="protein sequence ID" value="KAK8743514.1"/>
    <property type="molecule type" value="Genomic_DNA"/>
</dbReference>